<keyword evidence="4 5" id="KW-0326">Glycosidase</keyword>
<organism evidence="8 9">
    <name type="scientific">Talaromyces pinophilus</name>
    <name type="common">Penicillium pinophilum</name>
    <dbReference type="NCBI Taxonomy" id="128442"/>
    <lineage>
        <taxon>Eukaryota</taxon>
        <taxon>Fungi</taxon>
        <taxon>Dikarya</taxon>
        <taxon>Ascomycota</taxon>
        <taxon>Pezizomycotina</taxon>
        <taxon>Eurotiomycetes</taxon>
        <taxon>Eurotiomycetidae</taxon>
        <taxon>Eurotiales</taxon>
        <taxon>Trichocomaceae</taxon>
        <taxon>Talaromyces</taxon>
        <taxon>Talaromyces sect. Talaromyces</taxon>
    </lineage>
</organism>
<evidence type="ECO:0000256" key="3">
    <source>
        <dbReference type="ARBA" id="ARBA00022801"/>
    </source>
</evidence>
<dbReference type="SMART" id="SM00640">
    <property type="entry name" value="Glyco_32"/>
    <property type="match status" value="1"/>
</dbReference>
<dbReference type="GO" id="GO:0004575">
    <property type="term" value="F:sucrose alpha-glucosidase activity"/>
    <property type="evidence" value="ECO:0007669"/>
    <property type="project" value="TreeGrafter"/>
</dbReference>
<dbReference type="GO" id="GO:0005737">
    <property type="term" value="C:cytoplasm"/>
    <property type="evidence" value="ECO:0007669"/>
    <property type="project" value="TreeGrafter"/>
</dbReference>
<dbReference type="InterPro" id="IPR013148">
    <property type="entry name" value="Glyco_hydro_32_N"/>
</dbReference>
<feature type="domain" description="Glycosyl hydrolase family 32 N-terminal" evidence="6">
    <location>
        <begin position="1"/>
        <end position="304"/>
    </location>
</feature>
<name>A0A478ECB4_TALPI</name>
<dbReference type="Gene3D" id="2.60.120.560">
    <property type="entry name" value="Exo-inulinase, domain 1"/>
    <property type="match status" value="1"/>
</dbReference>
<evidence type="ECO:0000313" key="8">
    <source>
        <dbReference type="EMBL" id="GAM42453.1"/>
    </source>
</evidence>
<feature type="domain" description="Glycosyl hydrolase family 32 C-terminal" evidence="7">
    <location>
        <begin position="359"/>
        <end position="507"/>
    </location>
</feature>
<evidence type="ECO:0000256" key="1">
    <source>
        <dbReference type="ARBA" id="ARBA00009902"/>
    </source>
</evidence>
<protein>
    <submittedName>
        <fullName evidence="8">Uncharacterized protein</fullName>
    </submittedName>
</protein>
<keyword evidence="2" id="KW-0732">Signal</keyword>
<dbReference type="InterPro" id="IPR023296">
    <property type="entry name" value="Glyco_hydro_beta-prop_sf"/>
</dbReference>
<dbReference type="SUPFAM" id="SSF75005">
    <property type="entry name" value="Arabinanase/levansucrase/invertase"/>
    <property type="match status" value="1"/>
</dbReference>
<evidence type="ECO:0000256" key="4">
    <source>
        <dbReference type="ARBA" id="ARBA00023295"/>
    </source>
</evidence>
<dbReference type="Pfam" id="PF00251">
    <property type="entry name" value="Glyco_hydro_32N"/>
    <property type="match status" value="1"/>
</dbReference>
<dbReference type="Gene3D" id="2.115.10.20">
    <property type="entry name" value="Glycosyl hydrolase domain, family 43"/>
    <property type="match status" value="1"/>
</dbReference>
<dbReference type="GO" id="GO:0005987">
    <property type="term" value="P:sucrose catabolic process"/>
    <property type="evidence" value="ECO:0007669"/>
    <property type="project" value="TreeGrafter"/>
</dbReference>
<evidence type="ECO:0000259" key="6">
    <source>
        <dbReference type="Pfam" id="PF00251"/>
    </source>
</evidence>
<dbReference type="SUPFAM" id="SSF49899">
    <property type="entry name" value="Concanavalin A-like lectins/glucanases"/>
    <property type="match status" value="1"/>
</dbReference>
<dbReference type="InterPro" id="IPR013320">
    <property type="entry name" value="ConA-like_dom_sf"/>
</dbReference>
<proteinExistence type="inferred from homology"/>
<keyword evidence="3 5" id="KW-0378">Hydrolase</keyword>
<dbReference type="InterPro" id="IPR013189">
    <property type="entry name" value="Glyco_hydro_32_C"/>
</dbReference>
<keyword evidence="9" id="KW-1185">Reference proteome</keyword>
<reference evidence="9" key="1">
    <citation type="journal article" date="2015" name="Genome Announc.">
        <title>Draft genome sequence of Talaromyces cellulolyticus strain Y-94, a source of lignocellulosic biomass-degrading enzymes.</title>
        <authorList>
            <person name="Fujii T."/>
            <person name="Koike H."/>
            <person name="Sawayama S."/>
            <person name="Yano S."/>
            <person name="Inoue H."/>
        </authorList>
    </citation>
    <scope>NUCLEOTIDE SEQUENCE [LARGE SCALE GENOMIC DNA]</scope>
    <source>
        <strain evidence="9">Y-94</strain>
    </source>
</reference>
<evidence type="ECO:0000259" key="7">
    <source>
        <dbReference type="Pfam" id="PF08244"/>
    </source>
</evidence>
<evidence type="ECO:0000256" key="5">
    <source>
        <dbReference type="RuleBase" id="RU362110"/>
    </source>
</evidence>
<evidence type="ECO:0000313" key="9">
    <source>
        <dbReference type="Proteomes" id="UP000053095"/>
    </source>
</evidence>
<dbReference type="PANTHER" id="PTHR42800">
    <property type="entry name" value="EXOINULINASE INUD (AFU_ORTHOLOGUE AFUA_5G00480)"/>
    <property type="match status" value="1"/>
</dbReference>
<dbReference type="CDD" id="cd18621">
    <property type="entry name" value="GH32_XdINV-like"/>
    <property type="match status" value="1"/>
</dbReference>
<dbReference type="InterPro" id="IPR001362">
    <property type="entry name" value="Glyco_hydro_32"/>
</dbReference>
<dbReference type="PANTHER" id="PTHR42800:SF3">
    <property type="entry name" value="GLYCOSYL HYDROLASE FAMILY 32 N-TERMINAL DOMAIN-CONTAINING PROTEIN"/>
    <property type="match status" value="1"/>
</dbReference>
<gene>
    <name evidence="8" type="ORF">TCE0_044f16451</name>
</gene>
<dbReference type="Proteomes" id="UP000053095">
    <property type="component" value="Unassembled WGS sequence"/>
</dbReference>
<evidence type="ECO:0000256" key="2">
    <source>
        <dbReference type="ARBA" id="ARBA00022729"/>
    </source>
</evidence>
<accession>A0A478ECB4</accession>
<comment type="similarity">
    <text evidence="1 5">Belongs to the glycosyl hydrolase 32 family.</text>
</comment>
<dbReference type="Pfam" id="PF08244">
    <property type="entry name" value="Glyco_hydro_32C"/>
    <property type="match status" value="1"/>
</dbReference>
<dbReference type="AlphaFoldDB" id="A0A478ECB4"/>
<dbReference type="EMBL" id="DF933840">
    <property type="protein sequence ID" value="GAM42453.1"/>
    <property type="molecule type" value="Genomic_DNA"/>
</dbReference>
<sequence length="524" mass="58660">MVSWKTSPEPILTPSTEYDHCGVFTGCLRATDIDGSFGSLTCIYSSASHLPIHYTLPYVRGCETLSLAVSHDGGKTWRRLDRNLILPGPPQNLEVTGWRDPFVGSWKRPKTDQQLYGFISGGIVGQTPAVFVYTVDSNDLRNCKFIGSLLDAGLNFRPSRWSGDFGVNWEVANVFDLISKEEDISRTIMIVGAEGCLPSKDEDIVMARTARTQRQQLWMALRAKPATCDEHHDDGTSTNTTLATYSFAGIFDHGCYYAANSFYDSVTAQHVVYGWITEEDLPDDLRHAQGWSGLISLPRTVHLQVLHNVVKARSSELQSITSMETEANSRGTYTVRTLGIRPDDRLKKLRDKACRVCTMQNLHLRSSSCSAQSIMQLKTARSEVEAEFAVHKECTRVGLKIAHSANLKTQTVLSWDPITETFTVERPHPTYPGINHGVESAPHTLFTFRDDEVNEVEETLWIRAIFDKSVLEVFVNERTVLSMRIYVDEDRCFQLGFFAEGGSVDDVEPAAILLRSQVWDGSES</sequence>